<protein>
    <submittedName>
        <fullName evidence="2">Uncharacterized protein</fullName>
    </submittedName>
</protein>
<name>A0A4Z2FZ30_9TELE</name>
<reference evidence="2 3" key="1">
    <citation type="submission" date="2019-03" db="EMBL/GenBank/DDBJ databases">
        <title>First draft genome of Liparis tanakae, snailfish: a comprehensive survey of snailfish specific genes.</title>
        <authorList>
            <person name="Kim W."/>
            <person name="Song I."/>
            <person name="Jeong J.-H."/>
            <person name="Kim D."/>
            <person name="Kim S."/>
            <person name="Ryu S."/>
            <person name="Song J.Y."/>
            <person name="Lee S.K."/>
        </authorList>
    </citation>
    <scope>NUCLEOTIDE SEQUENCE [LARGE SCALE GENOMIC DNA]</scope>
    <source>
        <tissue evidence="2">Muscle</tissue>
    </source>
</reference>
<feature type="region of interest" description="Disordered" evidence="1">
    <location>
        <begin position="50"/>
        <end position="106"/>
    </location>
</feature>
<proteinExistence type="predicted"/>
<dbReference type="AlphaFoldDB" id="A0A4Z2FZ30"/>
<evidence type="ECO:0000313" key="2">
    <source>
        <dbReference type="EMBL" id="TNN45814.1"/>
    </source>
</evidence>
<keyword evidence="3" id="KW-1185">Reference proteome</keyword>
<gene>
    <name evidence="2" type="ORF">EYF80_043992</name>
</gene>
<sequence>MNRSTLRTTDPRTEEVGDSPRIQCLVQASGLQPIQSEGCQAQRAGAQVAGHKRDNVQMSGKMHKNAQEDLRSKFSFPSTDGCGSSQAEFIQRPQKPRICRDRGYRD</sequence>
<organism evidence="2 3">
    <name type="scientific">Liparis tanakae</name>
    <name type="common">Tanaka's snailfish</name>
    <dbReference type="NCBI Taxonomy" id="230148"/>
    <lineage>
        <taxon>Eukaryota</taxon>
        <taxon>Metazoa</taxon>
        <taxon>Chordata</taxon>
        <taxon>Craniata</taxon>
        <taxon>Vertebrata</taxon>
        <taxon>Euteleostomi</taxon>
        <taxon>Actinopterygii</taxon>
        <taxon>Neopterygii</taxon>
        <taxon>Teleostei</taxon>
        <taxon>Neoteleostei</taxon>
        <taxon>Acanthomorphata</taxon>
        <taxon>Eupercaria</taxon>
        <taxon>Perciformes</taxon>
        <taxon>Cottioidei</taxon>
        <taxon>Cottales</taxon>
        <taxon>Liparidae</taxon>
        <taxon>Liparis</taxon>
    </lineage>
</organism>
<dbReference type="EMBL" id="SRLO01000823">
    <property type="protein sequence ID" value="TNN45814.1"/>
    <property type="molecule type" value="Genomic_DNA"/>
</dbReference>
<evidence type="ECO:0000313" key="3">
    <source>
        <dbReference type="Proteomes" id="UP000314294"/>
    </source>
</evidence>
<accession>A0A4Z2FZ30</accession>
<dbReference type="Proteomes" id="UP000314294">
    <property type="component" value="Unassembled WGS sequence"/>
</dbReference>
<evidence type="ECO:0000256" key="1">
    <source>
        <dbReference type="SAM" id="MobiDB-lite"/>
    </source>
</evidence>
<feature type="compositionally biased region" description="Polar residues" evidence="1">
    <location>
        <begin position="75"/>
        <end position="88"/>
    </location>
</feature>
<comment type="caution">
    <text evidence="2">The sequence shown here is derived from an EMBL/GenBank/DDBJ whole genome shotgun (WGS) entry which is preliminary data.</text>
</comment>